<organism evidence="4 5">
    <name type="scientific">Nepenthes gracilis</name>
    <name type="common">Slender pitcher plant</name>
    <dbReference type="NCBI Taxonomy" id="150966"/>
    <lineage>
        <taxon>Eukaryota</taxon>
        <taxon>Viridiplantae</taxon>
        <taxon>Streptophyta</taxon>
        <taxon>Embryophyta</taxon>
        <taxon>Tracheophyta</taxon>
        <taxon>Spermatophyta</taxon>
        <taxon>Magnoliopsida</taxon>
        <taxon>eudicotyledons</taxon>
        <taxon>Gunneridae</taxon>
        <taxon>Pentapetalae</taxon>
        <taxon>Caryophyllales</taxon>
        <taxon>Nepenthaceae</taxon>
        <taxon>Nepenthes</taxon>
    </lineage>
</organism>
<dbReference type="GO" id="GO:0005634">
    <property type="term" value="C:nucleus"/>
    <property type="evidence" value="ECO:0007669"/>
    <property type="project" value="UniProtKB-SubCell"/>
</dbReference>
<dbReference type="GO" id="GO:0005768">
    <property type="term" value="C:endosome"/>
    <property type="evidence" value="ECO:0007669"/>
    <property type="project" value="TreeGrafter"/>
</dbReference>
<dbReference type="InterPro" id="IPR016024">
    <property type="entry name" value="ARM-type_fold"/>
</dbReference>
<feature type="domain" description="Integrator complex subunit 4/Protein SIEL C-terminal Ig-like" evidence="3">
    <location>
        <begin position="835"/>
        <end position="893"/>
    </location>
</feature>
<dbReference type="Pfam" id="PF25458">
    <property type="entry name" value="INTS4_C"/>
    <property type="match status" value="1"/>
</dbReference>
<accession>A0AAD3T3Z2</accession>
<proteinExistence type="predicted"/>
<dbReference type="PANTHER" id="PTHR20938">
    <property type="entry name" value="INTEGRATOR COMPLEX SUBUNIT 4"/>
    <property type="match status" value="1"/>
</dbReference>
<dbReference type="SUPFAM" id="SSF48371">
    <property type="entry name" value="ARM repeat"/>
    <property type="match status" value="2"/>
</dbReference>
<keyword evidence="5" id="KW-1185">Reference proteome</keyword>
<evidence type="ECO:0000259" key="3">
    <source>
        <dbReference type="Pfam" id="PF25458"/>
    </source>
</evidence>
<comment type="caution">
    <text evidence="4">The sequence shown here is derived from an EMBL/GenBank/DDBJ whole genome shotgun (WGS) entry which is preliminary data.</text>
</comment>
<dbReference type="PANTHER" id="PTHR20938:SF0">
    <property type="entry name" value="INTEGRATOR COMPLEX SUBUNIT 4"/>
    <property type="match status" value="1"/>
</dbReference>
<dbReference type="Proteomes" id="UP001279734">
    <property type="component" value="Unassembled WGS sequence"/>
</dbReference>
<evidence type="ECO:0000313" key="5">
    <source>
        <dbReference type="Proteomes" id="UP001279734"/>
    </source>
</evidence>
<dbReference type="Gene3D" id="1.25.10.10">
    <property type="entry name" value="Leucine-rich Repeat Variant"/>
    <property type="match status" value="2"/>
</dbReference>
<evidence type="ECO:0000313" key="4">
    <source>
        <dbReference type="EMBL" id="GMH23000.1"/>
    </source>
</evidence>
<sequence length="932" mass="103987">MEATDSRELDNGAEDFLSSRLAAHESLSLQKLSSIRSLIVNPSTPEDTVASILKFLTRSLHDRDHDNHHHVLSLLSDLSLGRPQLSDLIFDSVLSLSSSLLRNADSSTLLAAAALSLLLSLAVSSPSLCCATNSLDDVLVISLCFRPCPAVRLWLLSNVMRFPIRPHLLFTVLLGCTKDPYPSVRRAGLDGLASACKSGVVIEDCGIIEGCYYRAVELLGDSEDCVRAAAVRVVSEWGKMLVASKDEEDKRDSSNALFLQLCSVVRDMSVGVRVESLYALGRVEVVSEDILLQSLSKRVLGSIKEMKPLVLCGVKHYEIHATCAAGAFVHGLEDEYNEVRQASCASLSALNVLSVQFASEAVTLLTDVLNDDSVVVRLQALGTIHHIITCNCLMMQPAQMHMILSTLSDKSPQIRIGAVNILGSIKLPDMEMFKLSVQSLLRNLEMYPQDEDEVLHALFEVIQNNGSYAVGIVEDAYHEIRPLCGGKLEFDSPRAVGLMVLAISATLFQETCSQYILQRLLSYAAVFFGRICHALVHEVDKDTFLTYLRHHGGLTFLSTFKDEGCFLSNTGGDGLRKDIIQRTSYICTSPQRSNWFSEMWSQCMPRQAVVPLEQRQIQAHVDVLKSVKLSFAAIKNLWQLINSGCTSEALTALRSCKEELEIIRADSLESAGTLAFGLQCIQMVKLLAKLWEQYLPTGKRFHWMVQLDLLLGKLDKRLLELRYRFIGLSKEDELYILELVLLSCVLRLSRFLVCCKTLKKLSKTISHVVLFCEEHSVVSSDFVNQLANVLQEHVTSFNGDFHNPLHYKMLLDLFSLKDFVLSHRIKHMKADLQIPGFDSETRLPFISGLPVGIPLEITLYNVTSENRLWIKISLDELCEFVFMDPDQFGDCNEVTRILFNAPFYSTPRAIAFTLKFISSPLLSANLFKLMKC</sequence>
<dbReference type="EMBL" id="BSYO01000025">
    <property type="protein sequence ID" value="GMH23000.1"/>
    <property type="molecule type" value="Genomic_DNA"/>
</dbReference>
<gene>
    <name evidence="4" type="ORF">Nepgr_024843</name>
</gene>
<comment type="subcellular location">
    <subcellularLocation>
        <location evidence="1">Nucleus</location>
    </subcellularLocation>
</comment>
<evidence type="ECO:0000256" key="1">
    <source>
        <dbReference type="ARBA" id="ARBA00004123"/>
    </source>
</evidence>
<dbReference type="InterPro" id="IPR011989">
    <property type="entry name" value="ARM-like"/>
</dbReference>
<keyword evidence="2" id="KW-0539">Nucleus</keyword>
<dbReference type="InterPro" id="IPR057412">
    <property type="entry name" value="INTS4_C"/>
</dbReference>
<dbReference type="GO" id="GO:0010496">
    <property type="term" value="P:intercellular transport"/>
    <property type="evidence" value="ECO:0007669"/>
    <property type="project" value="TreeGrafter"/>
</dbReference>
<name>A0AAD3T3Z2_NEPGR</name>
<protein>
    <recommendedName>
        <fullName evidence="3">Integrator complex subunit 4/Protein SIEL C-terminal Ig-like domain-containing protein</fullName>
    </recommendedName>
</protein>
<dbReference type="AlphaFoldDB" id="A0AAD3T3Z2"/>
<reference evidence="4" key="1">
    <citation type="submission" date="2023-05" db="EMBL/GenBank/DDBJ databases">
        <title>Nepenthes gracilis genome sequencing.</title>
        <authorList>
            <person name="Fukushima K."/>
        </authorList>
    </citation>
    <scope>NUCLEOTIDE SEQUENCE</scope>
    <source>
        <strain evidence="4">SING2019-196</strain>
    </source>
</reference>
<evidence type="ECO:0000256" key="2">
    <source>
        <dbReference type="ARBA" id="ARBA00023242"/>
    </source>
</evidence>